<accession>A0A1Y1WCS7</accession>
<reference evidence="2 3" key="1">
    <citation type="submission" date="2016-07" db="EMBL/GenBank/DDBJ databases">
        <title>Pervasive Adenine N6-methylation of Active Genes in Fungi.</title>
        <authorList>
            <consortium name="DOE Joint Genome Institute"/>
            <person name="Mondo S.J."/>
            <person name="Dannebaum R.O."/>
            <person name="Kuo R.C."/>
            <person name="Labutti K."/>
            <person name="Haridas S."/>
            <person name="Kuo A."/>
            <person name="Salamov A."/>
            <person name="Ahrendt S.R."/>
            <person name="Lipzen A."/>
            <person name="Sullivan W."/>
            <person name="Andreopoulos W.B."/>
            <person name="Clum A."/>
            <person name="Lindquist E."/>
            <person name="Daum C."/>
            <person name="Ramamoorthy G.K."/>
            <person name="Gryganskyi A."/>
            <person name="Culley D."/>
            <person name="Magnuson J.K."/>
            <person name="James T.Y."/>
            <person name="O'Malley M.A."/>
            <person name="Stajich J.E."/>
            <person name="Spatafora J.W."/>
            <person name="Visel A."/>
            <person name="Grigoriev I.V."/>
        </authorList>
    </citation>
    <scope>NUCLEOTIDE SEQUENCE [LARGE SCALE GENOMIC DNA]</scope>
    <source>
        <strain evidence="2 3">ATCC 12442</strain>
    </source>
</reference>
<evidence type="ECO:0000256" key="1">
    <source>
        <dbReference type="SAM" id="MobiDB-lite"/>
    </source>
</evidence>
<dbReference type="AlphaFoldDB" id="A0A1Y1WCS7"/>
<feature type="compositionally biased region" description="Polar residues" evidence="1">
    <location>
        <begin position="82"/>
        <end position="93"/>
    </location>
</feature>
<dbReference type="OrthoDB" id="194358at2759"/>
<feature type="compositionally biased region" description="Acidic residues" evidence="1">
    <location>
        <begin position="105"/>
        <end position="119"/>
    </location>
</feature>
<sequence>MSRDERKLQALMGAFEKLEKKNQPRQKRRLSGELPNTRQPRIRKDGGGSSMSPTKADARQSKMSNAATGGDYEVDGVLVRNGATTSSKTSPKQRGTRPQKKRIIDDDDEEEWPVSDGTDDVTGSRMQKRQNRHTERNLPPVAKRPRHTAEHTSGSTSVVSTVEATSGSVIVTTVDGTVQERRSITPSNLFEPTHSTTSSPTVEIKREPLSASSTHQQPLSAGNRESAIRSPSRGNSNVRKEHRSKHGHTEGGRTIVEDADPQSSSPMTPSKIAAQAIRYLPLYTIQLPSEKSVPMLDYYVVDLQIRLLLGMPIYTPSSTKAKTKVGADGKRPSECNPLFVAYPHLHRQQINGPLSGKPTTDGSSKDPADSEIVSQFTLHEKKRFIALSLSFVRLDEVVEIIKRDYPQVSKHLITLTLDIDSLASGTDSSVDTPATGDDLASAPPAGVKLRRMASLAQESKPKESCPVWNGPQKMLPLKYAMKLHYRNYTAFVDGKRA</sequence>
<organism evidence="2 3">
    <name type="scientific">Linderina pennispora</name>
    <dbReference type="NCBI Taxonomy" id="61395"/>
    <lineage>
        <taxon>Eukaryota</taxon>
        <taxon>Fungi</taxon>
        <taxon>Fungi incertae sedis</taxon>
        <taxon>Zoopagomycota</taxon>
        <taxon>Kickxellomycotina</taxon>
        <taxon>Kickxellomycetes</taxon>
        <taxon>Kickxellales</taxon>
        <taxon>Kickxellaceae</taxon>
        <taxon>Linderina</taxon>
    </lineage>
</organism>
<evidence type="ECO:0000313" key="2">
    <source>
        <dbReference type="EMBL" id="ORX71242.1"/>
    </source>
</evidence>
<feature type="region of interest" description="Disordered" evidence="1">
    <location>
        <begin position="15"/>
        <end position="161"/>
    </location>
</feature>
<proteinExistence type="predicted"/>
<dbReference type="GeneID" id="63799869"/>
<feature type="compositionally biased region" description="Polar residues" evidence="1">
    <location>
        <begin position="210"/>
        <end position="220"/>
    </location>
</feature>
<dbReference type="EMBL" id="MCFD01000004">
    <property type="protein sequence ID" value="ORX71242.1"/>
    <property type="molecule type" value="Genomic_DNA"/>
</dbReference>
<feature type="region of interest" description="Disordered" evidence="1">
    <location>
        <begin position="350"/>
        <end position="369"/>
    </location>
</feature>
<feature type="compositionally biased region" description="Polar residues" evidence="1">
    <location>
        <begin position="184"/>
        <end position="201"/>
    </location>
</feature>
<gene>
    <name evidence="2" type="ORF">DL89DRAFT_122255</name>
</gene>
<feature type="compositionally biased region" description="Low complexity" evidence="1">
    <location>
        <begin position="152"/>
        <end position="161"/>
    </location>
</feature>
<keyword evidence="3" id="KW-1185">Reference proteome</keyword>
<comment type="caution">
    <text evidence="2">The sequence shown here is derived from an EMBL/GenBank/DDBJ whole genome shotgun (WGS) entry which is preliminary data.</text>
</comment>
<protein>
    <submittedName>
        <fullName evidence="2">Uncharacterized protein</fullName>
    </submittedName>
</protein>
<dbReference type="STRING" id="61395.A0A1Y1WCS7"/>
<feature type="compositionally biased region" description="Polar residues" evidence="1">
    <location>
        <begin position="350"/>
        <end position="362"/>
    </location>
</feature>
<feature type="region of interest" description="Disordered" evidence="1">
    <location>
        <begin position="180"/>
        <end position="269"/>
    </location>
</feature>
<dbReference type="Proteomes" id="UP000193922">
    <property type="component" value="Unassembled WGS sequence"/>
</dbReference>
<evidence type="ECO:0000313" key="3">
    <source>
        <dbReference type="Proteomes" id="UP000193922"/>
    </source>
</evidence>
<dbReference type="RefSeq" id="XP_040744757.1">
    <property type="nucleotide sequence ID" value="XM_040883221.1"/>
</dbReference>
<name>A0A1Y1WCS7_9FUNG</name>